<name>W4EP30_9BACL</name>
<accession>W4EP30</accession>
<dbReference type="Gene3D" id="3.40.50.450">
    <property type="match status" value="1"/>
</dbReference>
<dbReference type="SUPFAM" id="SSF52309">
    <property type="entry name" value="N-(deoxy)ribosyltransferase-like"/>
    <property type="match status" value="1"/>
</dbReference>
<proteinExistence type="predicted"/>
<dbReference type="RefSeq" id="WP_235175770.1">
    <property type="nucleotide sequence ID" value="NZ_ASQA01000037.1"/>
</dbReference>
<keyword evidence="2" id="KW-1185">Reference proteome</keyword>
<gene>
    <name evidence="1" type="ORF">C176_18787</name>
</gene>
<dbReference type="Proteomes" id="UP000019062">
    <property type="component" value="Unassembled WGS sequence"/>
</dbReference>
<protein>
    <submittedName>
        <fullName evidence="1">Nucleoside 2-deoxyribosyltransferase</fullName>
    </submittedName>
</protein>
<dbReference type="InterPro" id="IPR007710">
    <property type="entry name" value="Nucleoside_deoxyribTrfase"/>
</dbReference>
<sequence>MTTKGYLANGLFGLGDRLVNEMVAKAVREAVPDVDLYVPQENMAINDKSSYANSLAIAGADIEALKASDFLIAIIDGVEIDSGVAAEIGAFSMLDRPIFALYSDTRQQGRDNTKKIDALIADGTENQFAYRNLFVIGLIKQNGMIAATLEDLIEGMRERNIALKEVQSVNT</sequence>
<organism evidence="1 2">
    <name type="scientific">Viridibacillus arenosi FSL R5-213</name>
    <dbReference type="NCBI Taxonomy" id="1227360"/>
    <lineage>
        <taxon>Bacteria</taxon>
        <taxon>Bacillati</taxon>
        <taxon>Bacillota</taxon>
        <taxon>Bacilli</taxon>
        <taxon>Bacillales</taxon>
        <taxon>Caryophanaceae</taxon>
        <taxon>Viridibacillus</taxon>
    </lineage>
</organism>
<dbReference type="Pfam" id="PF05014">
    <property type="entry name" value="Nuc_deoxyrib_tr"/>
    <property type="match status" value="1"/>
</dbReference>
<reference evidence="1 2" key="1">
    <citation type="journal article" date="2014" name="BMC Genomics">
        <title>Genomic comparison of sporeforming bacilli isolated from milk.</title>
        <authorList>
            <person name="Moreno Switt A.I."/>
            <person name="Andrus A.D."/>
            <person name="Ranieri M.L."/>
            <person name="Orsi R.H."/>
            <person name="Ivy R."/>
            <person name="den Bakker H.C."/>
            <person name="Martin N.H."/>
            <person name="Wiedmann M."/>
            <person name="Boor K.J."/>
        </authorList>
    </citation>
    <scope>NUCLEOTIDE SEQUENCE [LARGE SCALE GENOMIC DNA]</scope>
    <source>
        <strain evidence="1 2">FSL R5-213</strain>
    </source>
</reference>
<evidence type="ECO:0000313" key="2">
    <source>
        <dbReference type="Proteomes" id="UP000019062"/>
    </source>
</evidence>
<dbReference type="AlphaFoldDB" id="W4EP30"/>
<dbReference type="eggNOG" id="COG3613">
    <property type="taxonomic scope" value="Bacteria"/>
</dbReference>
<dbReference type="GO" id="GO:0016740">
    <property type="term" value="F:transferase activity"/>
    <property type="evidence" value="ECO:0007669"/>
    <property type="project" value="UniProtKB-KW"/>
</dbReference>
<comment type="caution">
    <text evidence="1">The sequence shown here is derived from an EMBL/GenBank/DDBJ whole genome shotgun (WGS) entry which is preliminary data.</text>
</comment>
<keyword evidence="1" id="KW-0808">Transferase</keyword>
<dbReference type="EMBL" id="ASQA01000037">
    <property type="protein sequence ID" value="ETT81536.1"/>
    <property type="molecule type" value="Genomic_DNA"/>
</dbReference>
<dbReference type="PATRIC" id="fig|1227360.4.peg.3821"/>
<evidence type="ECO:0000313" key="1">
    <source>
        <dbReference type="EMBL" id="ETT81536.1"/>
    </source>
</evidence>